<sequence>MYALVESQSSYLPQPAPHLAPQFSWFGLLDVTPEGSLRELPLVPSLASMIATLEALLIDSLESPQNRKRGDGFSAVEYIQDIDPEIREREIQNTLRSIEQKMRGNL</sequence>
<name>A0A2T5I7M6_9PROT</name>
<organism evidence="1 2">
    <name type="scientific">Nitrosospira multiformis</name>
    <dbReference type="NCBI Taxonomy" id="1231"/>
    <lineage>
        <taxon>Bacteria</taxon>
        <taxon>Pseudomonadati</taxon>
        <taxon>Pseudomonadota</taxon>
        <taxon>Betaproteobacteria</taxon>
        <taxon>Nitrosomonadales</taxon>
        <taxon>Nitrosomonadaceae</taxon>
        <taxon>Nitrosospira</taxon>
    </lineage>
</organism>
<evidence type="ECO:0000313" key="1">
    <source>
        <dbReference type="EMBL" id="PTQ79812.1"/>
    </source>
</evidence>
<dbReference type="AlphaFoldDB" id="A0A2T5I7M6"/>
<evidence type="ECO:0000313" key="2">
    <source>
        <dbReference type="Proteomes" id="UP000244152"/>
    </source>
</evidence>
<reference evidence="1 2" key="1">
    <citation type="submission" date="2018-04" db="EMBL/GenBank/DDBJ databases">
        <title>Active sludge and wastewater microbial communities from Klosterneuburg, Austria.</title>
        <authorList>
            <person name="Wagner M."/>
        </authorList>
    </citation>
    <scope>NUCLEOTIDE SEQUENCE [LARGE SCALE GENOMIC DNA]</scope>
    <source>
        <strain evidence="1 2">Nl12</strain>
    </source>
</reference>
<proteinExistence type="predicted"/>
<dbReference type="RefSeq" id="WP_219906649.1">
    <property type="nucleotide sequence ID" value="NZ_QAOK01000022.1"/>
</dbReference>
<accession>A0A2T5I7M6</accession>
<protein>
    <submittedName>
        <fullName evidence="1">Uncharacterized protein</fullName>
    </submittedName>
</protein>
<gene>
    <name evidence="1" type="ORF">C8R21_12216</name>
</gene>
<dbReference type="EMBL" id="QAOK01000022">
    <property type="protein sequence ID" value="PTQ79812.1"/>
    <property type="molecule type" value="Genomic_DNA"/>
</dbReference>
<dbReference type="Proteomes" id="UP000244152">
    <property type="component" value="Unassembled WGS sequence"/>
</dbReference>
<comment type="caution">
    <text evidence="1">The sequence shown here is derived from an EMBL/GenBank/DDBJ whole genome shotgun (WGS) entry which is preliminary data.</text>
</comment>